<evidence type="ECO:0000313" key="4">
    <source>
        <dbReference type="Proteomes" id="UP000198639"/>
    </source>
</evidence>
<evidence type="ECO:0000313" key="3">
    <source>
        <dbReference type="EMBL" id="SFB83585.1"/>
    </source>
</evidence>
<dbReference type="STRING" id="1164594.SAMN05216204_10237"/>
<keyword evidence="1" id="KW-1133">Transmembrane helix</keyword>
<sequence>MPATKRPMRKLQRPPFKQAGTAAVEFALLAVIFFSLVFGIIETARLLFVFNTLQEVTRRGAAAAVKVYPTDTAIAAVRQHAIFRNSPGELMLAPPITDEHIRLSYLAFDLSHIPAGSWPANASENRRVCMTNSHAANCIHFVQVQVCDPADASVCNAVPAQMILPFIDLRVPLHRATTIVPVESFGYVPGRLPPGCSC</sequence>
<accession>A0A1I1E8X5</accession>
<dbReference type="AlphaFoldDB" id="A0A1I1E8X5"/>
<gene>
    <name evidence="3" type="ORF">SAMN05216204_10237</name>
</gene>
<feature type="transmembrane region" description="Helical" evidence="1">
    <location>
        <begin position="21"/>
        <end position="41"/>
    </location>
</feature>
<dbReference type="Pfam" id="PF07811">
    <property type="entry name" value="TadE"/>
    <property type="match status" value="1"/>
</dbReference>
<keyword evidence="4" id="KW-1185">Reference proteome</keyword>
<protein>
    <submittedName>
        <fullName evidence="3">TadE-like protein</fullName>
    </submittedName>
</protein>
<name>A0A1I1E8X5_9BURK</name>
<feature type="domain" description="TadE-like" evidence="2">
    <location>
        <begin position="20"/>
        <end position="61"/>
    </location>
</feature>
<dbReference type="EMBL" id="FOLD01000002">
    <property type="protein sequence ID" value="SFB83585.1"/>
    <property type="molecule type" value="Genomic_DNA"/>
</dbReference>
<evidence type="ECO:0000256" key="1">
    <source>
        <dbReference type="SAM" id="Phobius"/>
    </source>
</evidence>
<evidence type="ECO:0000259" key="2">
    <source>
        <dbReference type="Pfam" id="PF07811"/>
    </source>
</evidence>
<reference evidence="4" key="1">
    <citation type="submission" date="2016-10" db="EMBL/GenBank/DDBJ databases">
        <authorList>
            <person name="Varghese N."/>
            <person name="Submissions S."/>
        </authorList>
    </citation>
    <scope>NUCLEOTIDE SEQUENCE [LARGE SCALE GENOMIC DNA]</scope>
    <source>
        <strain evidence="4">CGMCC 1.12041</strain>
    </source>
</reference>
<dbReference type="Proteomes" id="UP000198639">
    <property type="component" value="Unassembled WGS sequence"/>
</dbReference>
<organism evidence="3 4">
    <name type="scientific">Massilia yuzhufengensis</name>
    <dbReference type="NCBI Taxonomy" id="1164594"/>
    <lineage>
        <taxon>Bacteria</taxon>
        <taxon>Pseudomonadati</taxon>
        <taxon>Pseudomonadota</taxon>
        <taxon>Betaproteobacteria</taxon>
        <taxon>Burkholderiales</taxon>
        <taxon>Oxalobacteraceae</taxon>
        <taxon>Telluria group</taxon>
        <taxon>Massilia</taxon>
    </lineage>
</organism>
<keyword evidence="1" id="KW-0472">Membrane</keyword>
<proteinExistence type="predicted"/>
<dbReference type="OrthoDB" id="8708482at2"/>
<dbReference type="InterPro" id="IPR012495">
    <property type="entry name" value="TadE-like_dom"/>
</dbReference>
<keyword evidence="1" id="KW-0812">Transmembrane</keyword>